<proteinExistence type="predicted"/>
<accession>A0AC61R120</accession>
<reference evidence="1" key="1">
    <citation type="submission" date="2019-04" db="EMBL/GenBank/DDBJ databases">
        <title>Microbes associate with the intestines of laboratory mice.</title>
        <authorList>
            <person name="Navarre W."/>
            <person name="Wong E."/>
            <person name="Huang K."/>
            <person name="Tropini C."/>
            <person name="Ng K."/>
            <person name="Yu B."/>
        </authorList>
    </citation>
    <scope>NUCLEOTIDE SEQUENCE</scope>
    <source>
        <strain evidence="1">NM72_1-8</strain>
    </source>
</reference>
<gene>
    <name evidence="1" type="ORF">E5357_07590</name>
</gene>
<keyword evidence="2" id="KW-1185">Reference proteome</keyword>
<protein>
    <submittedName>
        <fullName evidence="1">VWA domain-containing protein</fullName>
    </submittedName>
</protein>
<dbReference type="EMBL" id="SRZB01000013">
    <property type="protein sequence ID" value="TGX98858.1"/>
    <property type="molecule type" value="Genomic_DNA"/>
</dbReference>
<organism evidence="1 2">
    <name type="scientific">Hominisplanchenecus murintestinalis</name>
    <dbReference type="NCBI Taxonomy" id="2941517"/>
    <lineage>
        <taxon>Bacteria</taxon>
        <taxon>Bacillati</taxon>
        <taxon>Bacillota</taxon>
        <taxon>Clostridia</taxon>
        <taxon>Lachnospirales</taxon>
        <taxon>Lachnospiraceae</taxon>
        <taxon>Hominisplanchenecus</taxon>
    </lineage>
</organism>
<evidence type="ECO:0000313" key="2">
    <source>
        <dbReference type="Proteomes" id="UP000307720"/>
    </source>
</evidence>
<dbReference type="Proteomes" id="UP000307720">
    <property type="component" value="Unassembled WGS sequence"/>
</dbReference>
<comment type="caution">
    <text evidence="1">The sequence shown here is derived from an EMBL/GenBank/DDBJ whole genome shotgun (WGS) entry which is preliminary data.</text>
</comment>
<name>A0AC61R120_9FIRM</name>
<sequence length="231" mass="25241">MAFNPNNYKAPSAKKLPVILLLDVSGSMDGEKIDELYDSVTTMVDTFVDEQVKETIIDVSIITFGEEVNLHTPYTSVVDLQKQGINKFKARGATPLGVALTMAKDMIDDKATTPSKIYRPAVVLVSDGMPNDSWKSPLDHFINDGRSAKCQRFAIAIGTDVDRKMLEQFTGDPSLVFMAEGAKDISGCFQKFTMSVSTRATSQNPNAIPKPASAKFDNNPAGDTDDDDEYI</sequence>
<evidence type="ECO:0000313" key="1">
    <source>
        <dbReference type="EMBL" id="TGX98858.1"/>
    </source>
</evidence>